<proteinExistence type="predicted"/>
<keyword evidence="2 7" id="KW-0597">Phosphoprotein</keyword>
<dbReference type="FunFam" id="1.10.10.10:FF:000018">
    <property type="entry name" value="DNA-binding response regulator ResD"/>
    <property type="match status" value="1"/>
</dbReference>
<dbReference type="SMART" id="SM00862">
    <property type="entry name" value="Trans_reg_C"/>
    <property type="match status" value="1"/>
</dbReference>
<dbReference type="EMBL" id="AHKH01000073">
    <property type="protein sequence ID" value="EHQ60360.1"/>
    <property type="molecule type" value="Genomic_DNA"/>
</dbReference>
<feature type="domain" description="OmpR/PhoB-type" evidence="10">
    <location>
        <begin position="126"/>
        <end position="224"/>
    </location>
</feature>
<dbReference type="PROSITE" id="PS51755">
    <property type="entry name" value="OMPR_PHOB"/>
    <property type="match status" value="1"/>
</dbReference>
<evidence type="ECO:0000256" key="5">
    <source>
        <dbReference type="ARBA" id="ARBA00023125"/>
    </source>
</evidence>
<gene>
    <name evidence="11" type="ORF">PDENDC454_20617</name>
</gene>
<dbReference type="STRING" id="1131935.PDENDC454_20617"/>
<organism evidence="11 12">
    <name type="scientific">Paenibacillus dendritiformis C454</name>
    <dbReference type="NCBI Taxonomy" id="1131935"/>
    <lineage>
        <taxon>Bacteria</taxon>
        <taxon>Bacillati</taxon>
        <taxon>Bacillota</taxon>
        <taxon>Bacilli</taxon>
        <taxon>Bacillales</taxon>
        <taxon>Paenibacillaceae</taxon>
        <taxon>Paenibacillus</taxon>
    </lineage>
</organism>
<dbReference type="GO" id="GO:0000976">
    <property type="term" value="F:transcription cis-regulatory region binding"/>
    <property type="evidence" value="ECO:0007669"/>
    <property type="project" value="TreeGrafter"/>
</dbReference>
<dbReference type="OrthoDB" id="2028620at2"/>
<evidence type="ECO:0000256" key="3">
    <source>
        <dbReference type="ARBA" id="ARBA00023012"/>
    </source>
</evidence>
<evidence type="ECO:0000256" key="6">
    <source>
        <dbReference type="ARBA" id="ARBA00023163"/>
    </source>
</evidence>
<dbReference type="SUPFAM" id="SSF52172">
    <property type="entry name" value="CheY-like"/>
    <property type="match status" value="1"/>
</dbReference>
<dbReference type="InterPro" id="IPR039420">
    <property type="entry name" value="WalR-like"/>
</dbReference>
<dbReference type="GO" id="GO:0032993">
    <property type="term" value="C:protein-DNA complex"/>
    <property type="evidence" value="ECO:0007669"/>
    <property type="project" value="TreeGrafter"/>
</dbReference>
<dbReference type="SMART" id="SM00448">
    <property type="entry name" value="REC"/>
    <property type="match status" value="1"/>
</dbReference>
<dbReference type="Pfam" id="PF00072">
    <property type="entry name" value="Response_reg"/>
    <property type="match status" value="1"/>
</dbReference>
<dbReference type="GO" id="GO:0000156">
    <property type="term" value="F:phosphorelay response regulator activity"/>
    <property type="evidence" value="ECO:0007669"/>
    <property type="project" value="TreeGrafter"/>
</dbReference>
<comment type="subcellular location">
    <subcellularLocation>
        <location evidence="1">Cytoplasm</location>
    </subcellularLocation>
</comment>
<dbReference type="PANTHER" id="PTHR48111:SF40">
    <property type="entry name" value="PHOSPHATE REGULON TRANSCRIPTIONAL REGULATORY PROTEIN PHOB"/>
    <property type="match status" value="1"/>
</dbReference>
<dbReference type="GO" id="GO:0006355">
    <property type="term" value="P:regulation of DNA-templated transcription"/>
    <property type="evidence" value="ECO:0007669"/>
    <property type="project" value="InterPro"/>
</dbReference>
<evidence type="ECO:0000256" key="4">
    <source>
        <dbReference type="ARBA" id="ARBA00023015"/>
    </source>
</evidence>
<feature type="domain" description="Response regulatory" evidence="9">
    <location>
        <begin position="4"/>
        <end position="117"/>
    </location>
</feature>
<keyword evidence="3" id="KW-0902">Two-component regulatory system</keyword>
<dbReference type="Gene3D" id="3.40.50.2300">
    <property type="match status" value="1"/>
</dbReference>
<dbReference type="RefSeq" id="WP_006678610.1">
    <property type="nucleotide sequence ID" value="NZ_AHKH01000073.1"/>
</dbReference>
<accession>H3SKN9</accession>
<dbReference type="AlphaFoldDB" id="H3SKN9"/>
<keyword evidence="5 8" id="KW-0238">DNA-binding</keyword>
<dbReference type="InterPro" id="IPR036388">
    <property type="entry name" value="WH-like_DNA-bd_sf"/>
</dbReference>
<evidence type="ECO:0000259" key="9">
    <source>
        <dbReference type="PROSITE" id="PS50110"/>
    </source>
</evidence>
<reference evidence="11 12" key="1">
    <citation type="journal article" date="2012" name="J. Bacteriol.">
        <title>Genome Sequence of the Pattern-Forming Social Bacterium Paenibacillus dendritiformis C454 Chiral Morphotype.</title>
        <authorList>
            <person name="Sirota-Madi A."/>
            <person name="Olender T."/>
            <person name="Helman Y."/>
            <person name="Brainis I."/>
            <person name="Finkelshtein A."/>
            <person name="Roth D."/>
            <person name="Hagai E."/>
            <person name="Leshkowitz D."/>
            <person name="Brodsky L."/>
            <person name="Galatenko V."/>
            <person name="Nikolaev V."/>
            <person name="Gutnick D.L."/>
            <person name="Lancet D."/>
            <person name="Ben-Jacob E."/>
        </authorList>
    </citation>
    <scope>NUCLEOTIDE SEQUENCE [LARGE SCALE GENOMIC DNA]</scope>
    <source>
        <strain evidence="11 12">C454</strain>
    </source>
</reference>
<feature type="modified residue" description="4-aspartylphosphate" evidence="7">
    <location>
        <position position="53"/>
    </location>
</feature>
<keyword evidence="6" id="KW-0804">Transcription</keyword>
<dbReference type="CDD" id="cd00383">
    <property type="entry name" value="trans_reg_C"/>
    <property type="match status" value="1"/>
</dbReference>
<protein>
    <submittedName>
        <fullName evidence="11">Two component transcriptional regulator, winged helix family protein</fullName>
    </submittedName>
</protein>
<evidence type="ECO:0000256" key="1">
    <source>
        <dbReference type="ARBA" id="ARBA00004496"/>
    </source>
</evidence>
<dbReference type="PATRIC" id="fig|1131935.3.peg.4292"/>
<dbReference type="PROSITE" id="PS50110">
    <property type="entry name" value="RESPONSE_REGULATORY"/>
    <property type="match status" value="1"/>
</dbReference>
<keyword evidence="4" id="KW-0805">Transcription regulation</keyword>
<feature type="DNA-binding region" description="OmpR/PhoB-type" evidence="8">
    <location>
        <begin position="126"/>
        <end position="224"/>
    </location>
</feature>
<dbReference type="GO" id="GO:0005829">
    <property type="term" value="C:cytosol"/>
    <property type="evidence" value="ECO:0007669"/>
    <property type="project" value="TreeGrafter"/>
</dbReference>
<dbReference type="InterPro" id="IPR001867">
    <property type="entry name" value="OmpR/PhoB-type_DNA-bd"/>
</dbReference>
<dbReference type="PANTHER" id="PTHR48111">
    <property type="entry name" value="REGULATOR OF RPOS"/>
    <property type="match status" value="1"/>
</dbReference>
<name>H3SKN9_9BACL</name>
<dbReference type="Gene3D" id="6.10.250.690">
    <property type="match status" value="1"/>
</dbReference>
<dbReference type="CDD" id="cd17574">
    <property type="entry name" value="REC_OmpR"/>
    <property type="match status" value="1"/>
</dbReference>
<evidence type="ECO:0000256" key="2">
    <source>
        <dbReference type="ARBA" id="ARBA00022553"/>
    </source>
</evidence>
<dbReference type="InterPro" id="IPR011006">
    <property type="entry name" value="CheY-like_superfamily"/>
</dbReference>
<evidence type="ECO:0000313" key="12">
    <source>
        <dbReference type="Proteomes" id="UP000003900"/>
    </source>
</evidence>
<evidence type="ECO:0000256" key="7">
    <source>
        <dbReference type="PROSITE-ProRule" id="PRU00169"/>
    </source>
</evidence>
<evidence type="ECO:0000256" key="8">
    <source>
        <dbReference type="PROSITE-ProRule" id="PRU01091"/>
    </source>
</evidence>
<keyword evidence="12" id="KW-1185">Reference proteome</keyword>
<evidence type="ECO:0000259" key="10">
    <source>
        <dbReference type="PROSITE" id="PS51755"/>
    </source>
</evidence>
<sequence>MNYDCLIVDDECILAETTCEYLNMFEVRTAFVTSAEECERFLQANETSLILLDINLGQTSGFELCKKLRQTTQIPILFISARSSDDDILIALHIGGDDYIQKPYTLSILLAKVKAVLKRYGHRNSPDRLEFGQVEIDCVRSRVRVNGTEVKFKALEYKLLCYLARNRNRVVPKEELFAKVWEDSFTGDGTLNVHIRHLREKIEADPNKPQYIKTVWGTGYMLEDGKR</sequence>
<dbReference type="Pfam" id="PF00486">
    <property type="entry name" value="Trans_reg_C"/>
    <property type="match status" value="1"/>
</dbReference>
<evidence type="ECO:0000313" key="11">
    <source>
        <dbReference type="EMBL" id="EHQ60360.1"/>
    </source>
</evidence>
<dbReference type="Proteomes" id="UP000003900">
    <property type="component" value="Unassembled WGS sequence"/>
</dbReference>
<dbReference type="Gene3D" id="1.10.10.10">
    <property type="entry name" value="Winged helix-like DNA-binding domain superfamily/Winged helix DNA-binding domain"/>
    <property type="match status" value="1"/>
</dbReference>
<comment type="caution">
    <text evidence="11">The sequence shown here is derived from an EMBL/GenBank/DDBJ whole genome shotgun (WGS) entry which is preliminary data.</text>
</comment>
<dbReference type="InterPro" id="IPR001789">
    <property type="entry name" value="Sig_transdc_resp-reg_receiver"/>
</dbReference>